<dbReference type="Pfam" id="PF12741">
    <property type="entry name" value="SusD-like"/>
    <property type="match status" value="1"/>
</dbReference>
<name>A0ABS7Z687_9SPHI</name>
<organism evidence="1 2">
    <name type="scientific">Sphingobacterium bovistauri</name>
    <dbReference type="NCBI Taxonomy" id="2781959"/>
    <lineage>
        <taxon>Bacteria</taxon>
        <taxon>Pseudomonadati</taxon>
        <taxon>Bacteroidota</taxon>
        <taxon>Sphingobacteriia</taxon>
        <taxon>Sphingobacteriales</taxon>
        <taxon>Sphingobacteriaceae</taxon>
        <taxon>Sphingobacterium</taxon>
    </lineage>
</organism>
<evidence type="ECO:0000313" key="2">
    <source>
        <dbReference type="Proteomes" id="UP001165302"/>
    </source>
</evidence>
<evidence type="ECO:0000313" key="1">
    <source>
        <dbReference type="EMBL" id="MCA5005067.1"/>
    </source>
</evidence>
<keyword evidence="1" id="KW-0449">Lipoprotein</keyword>
<dbReference type="Gene3D" id="1.25.40.390">
    <property type="match status" value="1"/>
</dbReference>
<dbReference type="EMBL" id="JADEYP010000012">
    <property type="protein sequence ID" value="MCA5005067.1"/>
    <property type="molecule type" value="Genomic_DNA"/>
</dbReference>
<keyword evidence="2" id="KW-1185">Reference proteome</keyword>
<dbReference type="InterPro" id="IPR024302">
    <property type="entry name" value="SusD-like"/>
</dbReference>
<sequence length="527" mass="58839">MNIRYLIKNKVYLVLAVVFAVSCTKNFEEYNTHPYNPQDKNLTEAERLGTLIPTLISTMHFSQENRSQHTEQFVFGQYGGYFATTNNWNGTNFGTLNPALDWVEVPYKDVMAEFNSNYLKIKEVTNSTGYIYAWVNIIRVASMLRMLDTYGPIPYSKIGESNNDQVPFDSVEDVYKKMFSELDESLAVLNRFILGSTNYKNNPMAMYDGVYQGDFAKWVKFANSLKMRMAMRLSNVDATFASAKFLEAHQAGPIIANTDNAFIPTQDNPYLKASVEWGDLAISASLSSYMNGYADPRSSKYMTAISGGSYRGVRMGIQSINKTTFSNANSYSKPAFTKATPLLIFNASEVAFLRAEAALKGWLTGGDAVAKTYYEQGVTLSMSANNVTVGSYLTSTAVPAQYTSPNLSRSNISVPNRITVSWSDFSTSVNTKLEKIITQKWLANYPYGSESWADIRRTGFPQIYPALDNLSSSSFIGSINNSYGRMVRRLTYPQSLYRTNNDLVTSAISLLGGDDAGSTDLWWAKKN</sequence>
<dbReference type="InterPro" id="IPR011990">
    <property type="entry name" value="TPR-like_helical_dom_sf"/>
</dbReference>
<gene>
    <name evidence="1" type="ORF">IPZ78_07865</name>
</gene>
<reference evidence="1" key="1">
    <citation type="submission" date="2020-10" db="EMBL/GenBank/DDBJ databases">
        <authorList>
            <person name="Lu T."/>
            <person name="Wang Q."/>
            <person name="Han X."/>
        </authorList>
    </citation>
    <scope>NUCLEOTIDE SEQUENCE</scope>
    <source>
        <strain evidence="1">WQ 366</strain>
    </source>
</reference>
<dbReference type="PROSITE" id="PS51257">
    <property type="entry name" value="PROKAR_LIPOPROTEIN"/>
    <property type="match status" value="1"/>
</dbReference>
<comment type="caution">
    <text evidence="1">The sequence shown here is derived from an EMBL/GenBank/DDBJ whole genome shotgun (WGS) entry which is preliminary data.</text>
</comment>
<proteinExistence type="predicted"/>
<dbReference type="SUPFAM" id="SSF48452">
    <property type="entry name" value="TPR-like"/>
    <property type="match status" value="1"/>
</dbReference>
<accession>A0ABS7Z687</accession>
<protein>
    <submittedName>
        <fullName evidence="1">SusD/RagB family nutrient-binding outer membrane lipoprotein</fullName>
    </submittedName>
</protein>
<dbReference type="Proteomes" id="UP001165302">
    <property type="component" value="Unassembled WGS sequence"/>
</dbReference>